<feature type="binding site" evidence="15">
    <location>
        <position position="523"/>
    </location>
    <ligand>
        <name>ATP</name>
        <dbReference type="ChEBI" id="CHEBI:30616"/>
    </ligand>
</feature>
<dbReference type="FunFam" id="3.90.1440.10:FF:000003">
    <property type="entry name" value="Preprotein translocase SecA subunit"/>
    <property type="match status" value="1"/>
</dbReference>
<dbReference type="GO" id="GO:0005886">
    <property type="term" value="C:plasma membrane"/>
    <property type="evidence" value="ECO:0007669"/>
    <property type="project" value="UniProtKB-SubCell"/>
</dbReference>
<dbReference type="GO" id="GO:0005829">
    <property type="term" value="C:cytosol"/>
    <property type="evidence" value="ECO:0007669"/>
    <property type="project" value="TreeGrafter"/>
</dbReference>
<dbReference type="EMBL" id="CP036281">
    <property type="protein sequence ID" value="QDU80270.1"/>
    <property type="molecule type" value="Genomic_DNA"/>
</dbReference>
<dbReference type="InterPro" id="IPR014001">
    <property type="entry name" value="Helicase_ATP-bd"/>
</dbReference>
<keyword evidence="8 15" id="KW-0547">Nucleotide-binding</keyword>
<evidence type="ECO:0000259" key="19">
    <source>
        <dbReference type="PROSITE" id="PS51196"/>
    </source>
</evidence>
<dbReference type="SMART" id="SM00958">
    <property type="entry name" value="SecA_PP_bind"/>
    <property type="match status" value="1"/>
</dbReference>
<dbReference type="PROSITE" id="PS01312">
    <property type="entry name" value="SECA"/>
    <property type="match status" value="1"/>
</dbReference>
<dbReference type="SUPFAM" id="SSF81886">
    <property type="entry name" value="Helical scaffold and wing domains of SecA"/>
    <property type="match status" value="2"/>
</dbReference>
<dbReference type="CDD" id="cd17928">
    <property type="entry name" value="DEXDc_SecA"/>
    <property type="match status" value="1"/>
</dbReference>
<dbReference type="Pfam" id="PF01043">
    <property type="entry name" value="SecA_PP_bind"/>
    <property type="match status" value="1"/>
</dbReference>
<dbReference type="Gene3D" id="3.10.450.50">
    <property type="match status" value="1"/>
</dbReference>
<dbReference type="GO" id="GO:0008564">
    <property type="term" value="F:protein-exporting ATPase activity"/>
    <property type="evidence" value="ECO:0007669"/>
    <property type="project" value="UniProtKB-EC"/>
</dbReference>
<dbReference type="InterPro" id="IPR000185">
    <property type="entry name" value="SecA"/>
</dbReference>
<dbReference type="Proteomes" id="UP000317178">
    <property type="component" value="Chromosome"/>
</dbReference>
<dbReference type="Gene3D" id="1.10.3060.10">
    <property type="entry name" value="Helical scaffold and wing domains of SecA"/>
    <property type="match status" value="2"/>
</dbReference>
<evidence type="ECO:0000256" key="9">
    <source>
        <dbReference type="ARBA" id="ARBA00022833"/>
    </source>
</evidence>
<dbReference type="GO" id="GO:0065002">
    <property type="term" value="P:intracellular protein transmembrane transport"/>
    <property type="evidence" value="ECO:0007669"/>
    <property type="project" value="UniProtKB-UniRule"/>
</dbReference>
<dbReference type="PROSITE" id="PS51192">
    <property type="entry name" value="HELICASE_ATP_BIND_1"/>
    <property type="match status" value="1"/>
</dbReference>
<name>A0A518CM07_9PLAN</name>
<evidence type="ECO:0000256" key="6">
    <source>
        <dbReference type="ARBA" id="ARBA00022490"/>
    </source>
</evidence>
<evidence type="ECO:0000256" key="5">
    <source>
        <dbReference type="ARBA" id="ARBA00022475"/>
    </source>
</evidence>
<comment type="function">
    <text evidence="15">Part of the Sec protein translocase complex. Interacts with the SecYEG preprotein conducting channel. Has a central role in coupling the hydrolysis of ATP to the transfer of proteins into and across the cell membrane, serving as an ATP-driven molecular motor driving the stepwise translocation of polypeptide chains across the membrane.</text>
</comment>
<keyword evidence="12 15" id="KW-1278">Translocase</keyword>
<dbReference type="InterPro" id="IPR020937">
    <property type="entry name" value="SecA_CS"/>
</dbReference>
<dbReference type="InterPro" id="IPR044722">
    <property type="entry name" value="SecA_SF2_C"/>
</dbReference>
<dbReference type="Pfam" id="PF07516">
    <property type="entry name" value="SecA_SW"/>
    <property type="match status" value="2"/>
</dbReference>
<keyword evidence="5 15" id="KW-1003">Cell membrane</keyword>
<evidence type="ECO:0000256" key="2">
    <source>
        <dbReference type="ARBA" id="ARBA00004170"/>
    </source>
</evidence>
<dbReference type="InterPro" id="IPR004027">
    <property type="entry name" value="SEC_C_motif"/>
</dbReference>
<dbReference type="AlphaFoldDB" id="A0A518CM07"/>
<dbReference type="FunFam" id="3.40.50.300:FF:000113">
    <property type="entry name" value="Preprotein translocase subunit SecA"/>
    <property type="match status" value="1"/>
</dbReference>
<comment type="cofactor">
    <cofactor evidence="1">
        <name>Zn(2+)</name>
        <dbReference type="ChEBI" id="CHEBI:29105"/>
    </cofactor>
</comment>
<keyword evidence="7" id="KW-0479">Metal-binding</keyword>
<accession>A0A518CM07</accession>
<evidence type="ECO:0000313" key="20">
    <source>
        <dbReference type="EMBL" id="QDU80270.1"/>
    </source>
</evidence>
<evidence type="ECO:0000256" key="17">
    <source>
        <dbReference type="SAM" id="MobiDB-lite"/>
    </source>
</evidence>
<dbReference type="GO" id="GO:0043952">
    <property type="term" value="P:protein transport by the Sec complex"/>
    <property type="evidence" value="ECO:0007669"/>
    <property type="project" value="UniProtKB-ARBA"/>
</dbReference>
<dbReference type="KEGG" id="plon:Pla110_19950"/>
<dbReference type="InterPro" id="IPR036670">
    <property type="entry name" value="SecA_X-link_sf"/>
</dbReference>
<evidence type="ECO:0000259" key="18">
    <source>
        <dbReference type="PROSITE" id="PS51192"/>
    </source>
</evidence>
<dbReference type="Pfam" id="PF21090">
    <property type="entry name" value="P-loop_SecA"/>
    <property type="match status" value="1"/>
</dbReference>
<dbReference type="Pfam" id="PF02810">
    <property type="entry name" value="SEC-C"/>
    <property type="match status" value="1"/>
</dbReference>
<dbReference type="CDD" id="cd18803">
    <property type="entry name" value="SF2_C_secA"/>
    <property type="match status" value="1"/>
</dbReference>
<comment type="similarity">
    <text evidence="3 15 16">Belongs to the SecA family.</text>
</comment>
<dbReference type="GO" id="GO:0005524">
    <property type="term" value="F:ATP binding"/>
    <property type="evidence" value="ECO:0007669"/>
    <property type="project" value="UniProtKB-UniRule"/>
</dbReference>
<feature type="binding site" evidence="15">
    <location>
        <begin position="135"/>
        <end position="139"/>
    </location>
    <ligand>
        <name>ATP</name>
        <dbReference type="ChEBI" id="CHEBI:30616"/>
    </ligand>
</feature>
<keyword evidence="14 15" id="KW-0472">Membrane</keyword>
<evidence type="ECO:0000256" key="7">
    <source>
        <dbReference type="ARBA" id="ARBA00022723"/>
    </source>
</evidence>
<evidence type="ECO:0000256" key="14">
    <source>
        <dbReference type="ARBA" id="ARBA00023136"/>
    </source>
</evidence>
<keyword evidence="21" id="KW-1185">Reference proteome</keyword>
<keyword evidence="11 15" id="KW-0653">Protein transport</keyword>
<feature type="binding site" evidence="15">
    <location>
        <position position="117"/>
    </location>
    <ligand>
        <name>ATP</name>
        <dbReference type="ChEBI" id="CHEBI:30616"/>
    </ligand>
</feature>
<dbReference type="NCBIfam" id="TIGR00963">
    <property type="entry name" value="secA"/>
    <property type="match status" value="1"/>
</dbReference>
<evidence type="ECO:0000256" key="4">
    <source>
        <dbReference type="ARBA" id="ARBA00022448"/>
    </source>
</evidence>
<dbReference type="InterPro" id="IPR011115">
    <property type="entry name" value="SecA_DEAD"/>
</dbReference>
<dbReference type="NCBIfam" id="NF009538">
    <property type="entry name" value="PRK12904.1"/>
    <property type="match status" value="1"/>
</dbReference>
<evidence type="ECO:0000256" key="10">
    <source>
        <dbReference type="ARBA" id="ARBA00022840"/>
    </source>
</evidence>
<dbReference type="Pfam" id="PF07517">
    <property type="entry name" value="SecA_DEAD"/>
    <property type="match status" value="1"/>
</dbReference>
<dbReference type="SUPFAM" id="SSF81767">
    <property type="entry name" value="Pre-protein crosslinking domain of SecA"/>
    <property type="match status" value="1"/>
</dbReference>
<feature type="region of interest" description="Disordered" evidence="17">
    <location>
        <begin position="1118"/>
        <end position="1177"/>
    </location>
</feature>
<comment type="subunit">
    <text evidence="15">Monomer and homodimer. Part of the essential Sec protein translocation apparatus which comprises SecA, SecYEG and auxiliary proteins SecDF. Other proteins may also be involved.</text>
</comment>
<organism evidence="20 21">
    <name type="scientific">Polystyrenella longa</name>
    <dbReference type="NCBI Taxonomy" id="2528007"/>
    <lineage>
        <taxon>Bacteria</taxon>
        <taxon>Pseudomonadati</taxon>
        <taxon>Planctomycetota</taxon>
        <taxon>Planctomycetia</taxon>
        <taxon>Planctomycetales</taxon>
        <taxon>Planctomycetaceae</taxon>
        <taxon>Polystyrenella</taxon>
    </lineage>
</organism>
<dbReference type="InterPro" id="IPR014018">
    <property type="entry name" value="SecA_motor_DEAD"/>
</dbReference>
<dbReference type="PANTHER" id="PTHR30612:SF0">
    <property type="entry name" value="CHLOROPLAST PROTEIN-TRANSPORTING ATPASE"/>
    <property type="match status" value="1"/>
</dbReference>
<gene>
    <name evidence="15" type="primary">secA</name>
    <name evidence="20" type="ORF">Pla110_19950</name>
</gene>
<dbReference type="OrthoDB" id="9805579at2"/>
<evidence type="ECO:0000256" key="11">
    <source>
        <dbReference type="ARBA" id="ARBA00022927"/>
    </source>
</evidence>
<dbReference type="Gene3D" id="3.90.1440.10">
    <property type="entry name" value="SecA, preprotein cross-linking domain"/>
    <property type="match status" value="1"/>
</dbReference>
<evidence type="ECO:0000256" key="8">
    <source>
        <dbReference type="ARBA" id="ARBA00022741"/>
    </source>
</evidence>
<evidence type="ECO:0000256" key="1">
    <source>
        <dbReference type="ARBA" id="ARBA00001947"/>
    </source>
</evidence>
<dbReference type="Gene3D" id="3.40.50.300">
    <property type="entry name" value="P-loop containing nucleotide triphosphate hydrolases"/>
    <property type="match status" value="2"/>
</dbReference>
<evidence type="ECO:0000313" key="21">
    <source>
        <dbReference type="Proteomes" id="UP000317178"/>
    </source>
</evidence>
<dbReference type="SUPFAM" id="SSF52540">
    <property type="entry name" value="P-loop containing nucleoside triphosphate hydrolases"/>
    <property type="match status" value="2"/>
</dbReference>
<dbReference type="GO" id="GO:0017038">
    <property type="term" value="P:protein import"/>
    <property type="evidence" value="ECO:0007669"/>
    <property type="project" value="InterPro"/>
</dbReference>
<dbReference type="InterPro" id="IPR027417">
    <property type="entry name" value="P-loop_NTPase"/>
</dbReference>
<keyword evidence="6 15" id="KW-0963">Cytoplasm</keyword>
<keyword evidence="10 15" id="KW-0067">ATP-binding</keyword>
<evidence type="ECO:0000256" key="16">
    <source>
        <dbReference type="RuleBase" id="RU003874"/>
    </source>
</evidence>
<feature type="domain" description="SecA family profile" evidence="19">
    <location>
        <begin position="33"/>
        <end position="644"/>
    </location>
</feature>
<dbReference type="SMART" id="SM00957">
    <property type="entry name" value="SecA_DEAD"/>
    <property type="match status" value="1"/>
</dbReference>
<dbReference type="HAMAP" id="MF_01382">
    <property type="entry name" value="SecA"/>
    <property type="match status" value="1"/>
</dbReference>
<sequence length="1177" mass="135052">MQFLEKIGDFLAILTSAIEKFITNLFGSSNDRRIKRVGYVREKSGDARILPGSVLERINSLEPEWEKLTDDELKQSSDKFRRRLADGETLDDILPEAFAAVRESSKRVLKMRHYDVQMVGGHILHNGMIAEMSTGEGKTLVATLPSYLNALAGSVHVITVNDYLALRDREWMGPVHTALGLTVGAIQSNMPPQQRQKAYNCDITYGTNNEFGFDYLRDNMKPTAELQVQGPLHFALIDEIDNILIDESRTPLIIAGPAHDDVTKYPKANKIASQLKRDEHFEVKEKDKSVTMTEVGMRFAEEIAGVDSFYTVGNLEWPHLIDNALRAHHIFKKDIDYVVRNGDVMIVDEFTGRLMEGRQWSDGLHQAVQAKEGVNIKSETQTLATITLQNYFKLYKKLGGMTGTAMTEANEFWKVYQLDVISVPTNRPMQRINYSDVIFRSEKEKWDAIAEEVRDVHKAGRPVLVGTVSIENSELISGKLTRFGIEHNVLNAKHQEREAELIAQAGRENAVTIATNMAGRGTDIILGGNPEYLAWDELSRQYESRLDVPKHEWDSLINSIEVREGMDKEAKKVAELGGLHVIGSERHDSRRIDLQLRGRAGRQGDPGSSRFFLSLEDRLMRVFGGERVKSLLTSLGMKEGEAIESRIVTRQLQGAQKRVEERHFDQRKNLLEYDEVMDEQRKRTYAFRQNILDGANCRDIILEMLFRRVEDACRRILDPEYRWETISEWLRRVFEIETEPSSLKGMEPDQLLTYLKEIAFVQSEAELNEKIEENLPESGDPESDWNWIATSRWVNQRWGLNTNDRELQKVGREDLQYNLIERIKKSQEKLDFSEVQVFLDPDWPKLTLIGWLHSAFVLEIEIDDIRDLETQEISDLVKQKLREAYNSKEIRFPVEVGLANFMSEDQNGERYDREGLVRWANGRFQSQLDVDQIRSSNRQQIENLLLEKSESFHIDESTVQEEAQKYLQTAYASANGQKQDALSDLTKWANDSLKGDLKPEELSDLTEKEVEQRIIKQYDLRYRPELRQAELSLLLEVVDAAWKDHLYYMDHLRSGIGLVGYAQKDPKVEYKKEGRKAFLVMWERIDQQVSEAIFRMEKESPGFVGSLWQISTVTHAAPEEEYETAPAGGPPEDMGRQPEQGQKPQSVEPIRNFEERVGRNDPCPCGSGKKYKKCHGA</sequence>
<evidence type="ECO:0000256" key="15">
    <source>
        <dbReference type="HAMAP-Rule" id="MF_01382"/>
    </source>
</evidence>
<dbReference type="PRINTS" id="PR00906">
    <property type="entry name" value="SECA"/>
</dbReference>
<dbReference type="InterPro" id="IPR011116">
    <property type="entry name" value="SecA_Wing/Scaffold"/>
</dbReference>
<proteinExistence type="inferred from homology"/>
<dbReference type="EC" id="7.4.2.8" evidence="15"/>
<dbReference type="GO" id="GO:0031522">
    <property type="term" value="C:cell envelope Sec protein transport complex"/>
    <property type="evidence" value="ECO:0007669"/>
    <property type="project" value="TreeGrafter"/>
</dbReference>
<protein>
    <recommendedName>
        <fullName evidence="15 16">Protein translocase subunit SecA</fullName>
        <ecNumber evidence="15">7.4.2.8</ecNumber>
    </recommendedName>
</protein>
<evidence type="ECO:0000256" key="13">
    <source>
        <dbReference type="ARBA" id="ARBA00023010"/>
    </source>
</evidence>
<dbReference type="PROSITE" id="PS51196">
    <property type="entry name" value="SECA_MOTOR_DEAD"/>
    <property type="match status" value="1"/>
</dbReference>
<keyword evidence="9" id="KW-0862">Zinc</keyword>
<comment type="catalytic activity">
    <reaction evidence="15">
        <text>ATP + H2O + cellular proteinSide 1 = ADP + phosphate + cellular proteinSide 2.</text>
        <dbReference type="EC" id="7.4.2.8"/>
    </reaction>
</comment>
<reference evidence="20 21" key="1">
    <citation type="submission" date="2019-02" db="EMBL/GenBank/DDBJ databases">
        <title>Deep-cultivation of Planctomycetes and their phenomic and genomic characterization uncovers novel biology.</title>
        <authorList>
            <person name="Wiegand S."/>
            <person name="Jogler M."/>
            <person name="Boedeker C."/>
            <person name="Pinto D."/>
            <person name="Vollmers J."/>
            <person name="Rivas-Marin E."/>
            <person name="Kohn T."/>
            <person name="Peeters S.H."/>
            <person name="Heuer A."/>
            <person name="Rast P."/>
            <person name="Oberbeckmann S."/>
            <person name="Bunk B."/>
            <person name="Jeske O."/>
            <person name="Meyerdierks A."/>
            <person name="Storesund J.E."/>
            <person name="Kallscheuer N."/>
            <person name="Luecker S."/>
            <person name="Lage O.M."/>
            <person name="Pohl T."/>
            <person name="Merkel B.J."/>
            <person name="Hornburger P."/>
            <person name="Mueller R.-W."/>
            <person name="Bruemmer F."/>
            <person name="Labrenz M."/>
            <person name="Spormann A.M."/>
            <person name="Op den Camp H."/>
            <person name="Overmann J."/>
            <person name="Amann R."/>
            <person name="Jetten M.S.M."/>
            <person name="Mascher T."/>
            <person name="Medema M.H."/>
            <person name="Devos D.P."/>
            <person name="Kaster A.-K."/>
            <person name="Ovreas L."/>
            <person name="Rohde M."/>
            <person name="Galperin M.Y."/>
            <person name="Jogler C."/>
        </authorList>
    </citation>
    <scope>NUCLEOTIDE SEQUENCE [LARGE SCALE GENOMIC DNA]</scope>
    <source>
        <strain evidence="20 21">Pla110</strain>
    </source>
</reference>
<evidence type="ECO:0000256" key="3">
    <source>
        <dbReference type="ARBA" id="ARBA00007650"/>
    </source>
</evidence>
<dbReference type="RefSeq" id="WP_144995529.1">
    <property type="nucleotide sequence ID" value="NZ_CP036281.1"/>
</dbReference>
<keyword evidence="13 15" id="KW-0811">Translocation</keyword>
<keyword evidence="4 15" id="KW-0813">Transport</keyword>
<dbReference type="InterPro" id="IPR011130">
    <property type="entry name" value="SecA_preprotein_X-link_dom"/>
</dbReference>
<comment type="subcellular location">
    <subcellularLocation>
        <location evidence="15">Cell membrane</location>
        <topology evidence="15">Peripheral membrane protein</topology>
        <orientation evidence="15">Cytoplasmic side</orientation>
    </subcellularLocation>
    <subcellularLocation>
        <location evidence="15">Cytoplasm</location>
    </subcellularLocation>
    <subcellularLocation>
        <location evidence="2">Membrane</location>
        <topology evidence="2">Peripheral membrane protein</topology>
    </subcellularLocation>
    <text evidence="15">Distribution is 50-50.</text>
</comment>
<feature type="domain" description="Helicase ATP-binding" evidence="18">
    <location>
        <begin position="119"/>
        <end position="275"/>
    </location>
</feature>
<evidence type="ECO:0000256" key="12">
    <source>
        <dbReference type="ARBA" id="ARBA00022967"/>
    </source>
</evidence>
<dbReference type="InterPro" id="IPR036266">
    <property type="entry name" value="SecA_Wing/Scaffold_sf"/>
</dbReference>
<dbReference type="PANTHER" id="PTHR30612">
    <property type="entry name" value="SECA INNER MEMBRANE COMPONENT OF SEC PROTEIN SECRETION SYSTEM"/>
    <property type="match status" value="1"/>
</dbReference>
<dbReference type="GO" id="GO:0046872">
    <property type="term" value="F:metal ion binding"/>
    <property type="evidence" value="ECO:0007669"/>
    <property type="project" value="UniProtKB-KW"/>
</dbReference>
<dbReference type="GO" id="GO:0006605">
    <property type="term" value="P:protein targeting"/>
    <property type="evidence" value="ECO:0007669"/>
    <property type="project" value="UniProtKB-UniRule"/>
</dbReference>